<sequence>MSFDQHRNNQAWGGPQNSNFQPRPQQNFQQRNQYQAPTGFQQSFQQNQSQSNFQQPHVQSQASSSSMSLEDIDKSLSTSTQAFQNETNGKNYKGPDQQENEEEEIVVEQESEATEEV</sequence>
<proteinExistence type="predicted"/>
<evidence type="ECO:0000256" key="1">
    <source>
        <dbReference type="SAM" id="MobiDB-lite"/>
    </source>
</evidence>
<name>A0A9R1X0Q6_LACSA</name>
<evidence type="ECO:0000313" key="2">
    <source>
        <dbReference type="EMBL" id="KAJ0196240.1"/>
    </source>
</evidence>
<dbReference type="Proteomes" id="UP000235145">
    <property type="component" value="Unassembled WGS sequence"/>
</dbReference>
<evidence type="ECO:0000313" key="3">
    <source>
        <dbReference type="Proteomes" id="UP000235145"/>
    </source>
</evidence>
<feature type="compositionally biased region" description="Low complexity" evidence="1">
    <location>
        <begin position="15"/>
        <end position="68"/>
    </location>
</feature>
<feature type="compositionally biased region" description="Acidic residues" evidence="1">
    <location>
        <begin position="98"/>
        <end position="117"/>
    </location>
</feature>
<feature type="compositionally biased region" description="Polar residues" evidence="1">
    <location>
        <begin position="75"/>
        <end position="90"/>
    </location>
</feature>
<comment type="caution">
    <text evidence="2">The sequence shown here is derived from an EMBL/GenBank/DDBJ whole genome shotgun (WGS) entry which is preliminary data.</text>
</comment>
<keyword evidence="3" id="KW-1185">Reference proteome</keyword>
<feature type="region of interest" description="Disordered" evidence="1">
    <location>
        <begin position="1"/>
        <end position="117"/>
    </location>
</feature>
<organism evidence="2 3">
    <name type="scientific">Lactuca sativa</name>
    <name type="common">Garden lettuce</name>
    <dbReference type="NCBI Taxonomy" id="4236"/>
    <lineage>
        <taxon>Eukaryota</taxon>
        <taxon>Viridiplantae</taxon>
        <taxon>Streptophyta</taxon>
        <taxon>Embryophyta</taxon>
        <taxon>Tracheophyta</taxon>
        <taxon>Spermatophyta</taxon>
        <taxon>Magnoliopsida</taxon>
        <taxon>eudicotyledons</taxon>
        <taxon>Gunneridae</taxon>
        <taxon>Pentapetalae</taxon>
        <taxon>asterids</taxon>
        <taxon>campanulids</taxon>
        <taxon>Asterales</taxon>
        <taxon>Asteraceae</taxon>
        <taxon>Cichorioideae</taxon>
        <taxon>Cichorieae</taxon>
        <taxon>Lactucinae</taxon>
        <taxon>Lactuca</taxon>
    </lineage>
</organism>
<protein>
    <submittedName>
        <fullName evidence="2">Uncharacterized protein</fullName>
    </submittedName>
</protein>
<reference evidence="2 3" key="1">
    <citation type="journal article" date="2017" name="Nat. Commun.">
        <title>Genome assembly with in vitro proximity ligation data and whole-genome triplication in lettuce.</title>
        <authorList>
            <person name="Reyes-Chin-Wo S."/>
            <person name="Wang Z."/>
            <person name="Yang X."/>
            <person name="Kozik A."/>
            <person name="Arikit S."/>
            <person name="Song C."/>
            <person name="Xia L."/>
            <person name="Froenicke L."/>
            <person name="Lavelle D.O."/>
            <person name="Truco M.J."/>
            <person name="Xia R."/>
            <person name="Zhu S."/>
            <person name="Xu C."/>
            <person name="Xu H."/>
            <person name="Xu X."/>
            <person name="Cox K."/>
            <person name="Korf I."/>
            <person name="Meyers B.C."/>
            <person name="Michelmore R.W."/>
        </authorList>
    </citation>
    <scope>NUCLEOTIDE SEQUENCE [LARGE SCALE GENOMIC DNA]</scope>
    <source>
        <strain evidence="3">cv. Salinas</strain>
        <tissue evidence="2">Seedlings</tissue>
    </source>
</reference>
<dbReference type="EMBL" id="NBSK02000007">
    <property type="protein sequence ID" value="KAJ0196240.1"/>
    <property type="molecule type" value="Genomic_DNA"/>
</dbReference>
<accession>A0A9R1X0Q6</accession>
<gene>
    <name evidence="2" type="ORF">LSAT_V11C700371300</name>
</gene>
<dbReference type="AlphaFoldDB" id="A0A9R1X0Q6"/>